<dbReference type="InterPro" id="IPR011333">
    <property type="entry name" value="SKP1/BTB/POZ_sf"/>
</dbReference>
<protein>
    <recommendedName>
        <fullName evidence="4">BTB domain-containing protein</fullName>
    </recommendedName>
</protein>
<dbReference type="Proteomes" id="UP001172673">
    <property type="component" value="Unassembled WGS sequence"/>
</dbReference>
<feature type="region of interest" description="Disordered" evidence="1">
    <location>
        <begin position="55"/>
        <end position="95"/>
    </location>
</feature>
<dbReference type="AlphaFoldDB" id="A0AA38X534"/>
<gene>
    <name evidence="2" type="ORF">H2200_008911</name>
</gene>
<dbReference type="PANTHER" id="PTHR47843">
    <property type="entry name" value="BTB DOMAIN-CONTAINING PROTEIN-RELATED"/>
    <property type="match status" value="1"/>
</dbReference>
<evidence type="ECO:0000256" key="1">
    <source>
        <dbReference type="SAM" id="MobiDB-lite"/>
    </source>
</evidence>
<evidence type="ECO:0008006" key="4">
    <source>
        <dbReference type="Google" id="ProtNLM"/>
    </source>
</evidence>
<reference evidence="2" key="1">
    <citation type="submission" date="2022-10" db="EMBL/GenBank/DDBJ databases">
        <title>Culturing micro-colonial fungi from biological soil crusts in the Mojave desert and describing Neophaeococcomyces mojavensis, and introducing the new genera and species Taxawa tesnikishii.</title>
        <authorList>
            <person name="Kurbessoian T."/>
            <person name="Stajich J.E."/>
        </authorList>
    </citation>
    <scope>NUCLEOTIDE SEQUENCE</scope>
    <source>
        <strain evidence="2">TK_41</strain>
    </source>
</reference>
<feature type="compositionally biased region" description="Low complexity" evidence="1">
    <location>
        <begin position="65"/>
        <end position="76"/>
    </location>
</feature>
<sequence>MLRTACDSDFREAASGQIDLSEDDPKIVTRVVLFMYTSDYDPRKVPAFLIPGQAEEGSPMTEAEGNNSSSNAAKAPARPKPLPGKKGRSTVRTMTAPEKEPVTAETFEALKINALVYKCADFLGIENLKMLAAERFMSDARVAYLDEKFAEPLQVMYESTRPDDEYLRVPATALCVKHGESFPAASDTVKVLEEYEHSVWGVYKPLFTEGYGQDHSRLDNLISKINDRLSQNGSDCGNRIVETGL</sequence>
<name>A0AA38X534_9EURO</name>
<evidence type="ECO:0000313" key="3">
    <source>
        <dbReference type="Proteomes" id="UP001172673"/>
    </source>
</evidence>
<accession>A0AA38X534</accession>
<dbReference type="Gene3D" id="3.30.710.10">
    <property type="entry name" value="Potassium Channel Kv1.1, Chain A"/>
    <property type="match status" value="1"/>
</dbReference>
<organism evidence="2 3">
    <name type="scientific">Cladophialophora chaetospira</name>
    <dbReference type="NCBI Taxonomy" id="386627"/>
    <lineage>
        <taxon>Eukaryota</taxon>
        <taxon>Fungi</taxon>
        <taxon>Dikarya</taxon>
        <taxon>Ascomycota</taxon>
        <taxon>Pezizomycotina</taxon>
        <taxon>Eurotiomycetes</taxon>
        <taxon>Chaetothyriomycetidae</taxon>
        <taxon>Chaetothyriales</taxon>
        <taxon>Herpotrichiellaceae</taxon>
        <taxon>Cladophialophora</taxon>
    </lineage>
</organism>
<proteinExistence type="predicted"/>
<evidence type="ECO:0000313" key="2">
    <source>
        <dbReference type="EMBL" id="KAJ9606901.1"/>
    </source>
</evidence>
<comment type="caution">
    <text evidence="2">The sequence shown here is derived from an EMBL/GenBank/DDBJ whole genome shotgun (WGS) entry which is preliminary data.</text>
</comment>
<dbReference type="EMBL" id="JAPDRK010000013">
    <property type="protein sequence ID" value="KAJ9606901.1"/>
    <property type="molecule type" value="Genomic_DNA"/>
</dbReference>
<keyword evidence="3" id="KW-1185">Reference proteome</keyword>
<dbReference type="PANTHER" id="PTHR47843:SF5">
    <property type="entry name" value="BTB_POZ DOMAIN PROTEIN"/>
    <property type="match status" value="1"/>
</dbReference>